<dbReference type="Proteomes" id="UP000051236">
    <property type="component" value="Unassembled WGS sequence"/>
</dbReference>
<evidence type="ECO:0000256" key="1">
    <source>
        <dbReference type="SAM" id="Phobius"/>
    </source>
</evidence>
<evidence type="ECO:0000313" key="3">
    <source>
        <dbReference type="Proteomes" id="UP000051236"/>
    </source>
</evidence>
<organism evidence="2 3">
    <name type="scientific">Agrilactobacillus composti DSM 18527 = JCM 14202</name>
    <dbReference type="NCBI Taxonomy" id="1423734"/>
    <lineage>
        <taxon>Bacteria</taxon>
        <taxon>Bacillati</taxon>
        <taxon>Bacillota</taxon>
        <taxon>Bacilli</taxon>
        <taxon>Lactobacillales</taxon>
        <taxon>Lactobacillaceae</taxon>
        <taxon>Agrilactobacillus</taxon>
    </lineage>
</organism>
<reference evidence="2 3" key="1">
    <citation type="journal article" date="2015" name="Genome Announc.">
        <title>Expanding the biotechnology potential of lactobacilli through comparative genomics of 213 strains and associated genera.</title>
        <authorList>
            <person name="Sun Z."/>
            <person name="Harris H.M."/>
            <person name="McCann A."/>
            <person name="Guo C."/>
            <person name="Argimon S."/>
            <person name="Zhang W."/>
            <person name="Yang X."/>
            <person name="Jeffery I.B."/>
            <person name="Cooney J.C."/>
            <person name="Kagawa T.F."/>
            <person name="Liu W."/>
            <person name="Song Y."/>
            <person name="Salvetti E."/>
            <person name="Wrobel A."/>
            <person name="Rasinkangas P."/>
            <person name="Parkhill J."/>
            <person name="Rea M.C."/>
            <person name="O'Sullivan O."/>
            <person name="Ritari J."/>
            <person name="Douillard F.P."/>
            <person name="Paul Ross R."/>
            <person name="Yang R."/>
            <person name="Briner A.E."/>
            <person name="Felis G.E."/>
            <person name="de Vos W.M."/>
            <person name="Barrangou R."/>
            <person name="Klaenhammer T.R."/>
            <person name="Caufield P.W."/>
            <person name="Cui Y."/>
            <person name="Zhang H."/>
            <person name="O'Toole P.W."/>
        </authorList>
    </citation>
    <scope>NUCLEOTIDE SEQUENCE [LARGE SCALE GENOMIC DNA]</scope>
    <source>
        <strain evidence="2 3">DSM 18527</strain>
    </source>
</reference>
<dbReference type="EMBL" id="AZGA01000057">
    <property type="protein sequence ID" value="KRM33094.1"/>
    <property type="molecule type" value="Genomic_DNA"/>
</dbReference>
<feature type="transmembrane region" description="Helical" evidence="1">
    <location>
        <begin position="12"/>
        <end position="32"/>
    </location>
</feature>
<dbReference type="AlphaFoldDB" id="A0A0R1Y0D1"/>
<comment type="caution">
    <text evidence="2">The sequence shown here is derived from an EMBL/GenBank/DDBJ whole genome shotgun (WGS) entry which is preliminary data.</text>
</comment>
<accession>A0A0R1Y0D1</accession>
<gene>
    <name evidence="2" type="ORF">FC83_GL003175</name>
</gene>
<evidence type="ECO:0000313" key="2">
    <source>
        <dbReference type="EMBL" id="KRM33094.1"/>
    </source>
</evidence>
<sequence>MSCVLWLEILGSVFYGIPAWIIVVLVLCNILLVPEPWHLVTLANKWQAWRQ</sequence>
<keyword evidence="1" id="KW-0472">Membrane</keyword>
<keyword evidence="3" id="KW-1185">Reference proteome</keyword>
<protein>
    <submittedName>
        <fullName evidence="2">Uncharacterized protein</fullName>
    </submittedName>
</protein>
<proteinExistence type="predicted"/>
<dbReference type="PATRIC" id="fig|1423734.3.peg.3224"/>
<name>A0A0R1Y0D1_9LACO</name>
<keyword evidence="1" id="KW-0812">Transmembrane</keyword>
<keyword evidence="1" id="KW-1133">Transmembrane helix</keyword>